<evidence type="ECO:0000313" key="1">
    <source>
        <dbReference type="EMBL" id="SHL64512.1"/>
    </source>
</evidence>
<proteinExistence type="predicted"/>
<dbReference type="Gene3D" id="3.10.450.50">
    <property type="match status" value="1"/>
</dbReference>
<name>A0A1M7CB67_9BACT</name>
<dbReference type="Proteomes" id="UP000183947">
    <property type="component" value="Unassembled WGS sequence"/>
</dbReference>
<dbReference type="EMBL" id="FRAS01000018">
    <property type="protein sequence ID" value="SHL64512.1"/>
    <property type="molecule type" value="Genomic_DNA"/>
</dbReference>
<evidence type="ECO:0000313" key="2">
    <source>
        <dbReference type="Proteomes" id="UP000183947"/>
    </source>
</evidence>
<dbReference type="Pfam" id="PF16022">
    <property type="entry name" value="DUF4783"/>
    <property type="match status" value="1"/>
</dbReference>
<protein>
    <recommendedName>
        <fullName evidence="3">DUF4783 domain-containing protein</fullName>
    </recommendedName>
</protein>
<dbReference type="OrthoDB" id="1524766at2"/>
<dbReference type="STRING" id="1121959.SAMN02746009_03116"/>
<accession>A0A1M7CB67</accession>
<organism evidence="1 2">
    <name type="scientific">Hymenobacter psychrotolerans DSM 18569</name>
    <dbReference type="NCBI Taxonomy" id="1121959"/>
    <lineage>
        <taxon>Bacteria</taxon>
        <taxon>Pseudomonadati</taxon>
        <taxon>Bacteroidota</taxon>
        <taxon>Cytophagia</taxon>
        <taxon>Cytophagales</taxon>
        <taxon>Hymenobacteraceae</taxon>
        <taxon>Hymenobacter</taxon>
    </lineage>
</organism>
<reference evidence="2" key="1">
    <citation type="submission" date="2016-11" db="EMBL/GenBank/DDBJ databases">
        <authorList>
            <person name="Varghese N."/>
            <person name="Submissions S."/>
        </authorList>
    </citation>
    <scope>NUCLEOTIDE SEQUENCE [LARGE SCALE GENOMIC DNA]</scope>
    <source>
        <strain evidence="2">DSM 18569</strain>
    </source>
</reference>
<gene>
    <name evidence="1" type="ORF">SAMN02746009_03116</name>
</gene>
<dbReference type="AlphaFoldDB" id="A0A1M7CB67"/>
<evidence type="ECO:0008006" key="3">
    <source>
        <dbReference type="Google" id="ProtNLM"/>
    </source>
</evidence>
<dbReference type="InterPro" id="IPR031977">
    <property type="entry name" value="DUF4783"/>
</dbReference>
<keyword evidence="2" id="KW-1185">Reference proteome</keyword>
<sequence length="138" mass="15110">MFTNLMKPTLLFASLTLYWLTLFVGVTQAQSDPFAPVRTAIRSGSAEALAQQFGPTVEISFDGDKKSYSTTQAAAVMKDFFARNAPVSFEFVHSGGSNDGKPYAVGKYGSKSGAYRMFVKMKQEGNRPLINAIDFTKE</sequence>